<proteinExistence type="inferred from homology"/>
<dbReference type="GO" id="GO:0010181">
    <property type="term" value="F:FMN binding"/>
    <property type="evidence" value="ECO:0007669"/>
    <property type="project" value="InterPro"/>
</dbReference>
<feature type="domain" description="Flavin reductase like" evidence="3">
    <location>
        <begin position="16"/>
        <end position="162"/>
    </location>
</feature>
<evidence type="ECO:0000256" key="1">
    <source>
        <dbReference type="ARBA" id="ARBA00008898"/>
    </source>
</evidence>
<keyword evidence="2" id="KW-0560">Oxidoreductase</keyword>
<dbReference type="InterPro" id="IPR050268">
    <property type="entry name" value="NADH-dep_flavin_reductase"/>
</dbReference>
<evidence type="ECO:0000259" key="3">
    <source>
        <dbReference type="SMART" id="SM00903"/>
    </source>
</evidence>
<dbReference type="Pfam" id="PF01613">
    <property type="entry name" value="Flavin_Reduct"/>
    <property type="match status" value="1"/>
</dbReference>
<dbReference type="Proteomes" id="UP001162740">
    <property type="component" value="Chromosome"/>
</dbReference>
<dbReference type="GO" id="GO:0042602">
    <property type="term" value="F:riboflavin reductase (NADPH) activity"/>
    <property type="evidence" value="ECO:0007669"/>
    <property type="project" value="TreeGrafter"/>
</dbReference>
<evidence type="ECO:0000313" key="4">
    <source>
        <dbReference type="EMBL" id="UZF46654.1"/>
    </source>
</evidence>
<dbReference type="SUPFAM" id="SSF50475">
    <property type="entry name" value="FMN-binding split barrel"/>
    <property type="match status" value="1"/>
</dbReference>
<protein>
    <submittedName>
        <fullName evidence="4">Flavin reductase family protein</fullName>
    </submittedName>
</protein>
<evidence type="ECO:0000313" key="5">
    <source>
        <dbReference type="Proteomes" id="UP001162740"/>
    </source>
</evidence>
<dbReference type="SMART" id="SM00903">
    <property type="entry name" value="Flavin_Reduct"/>
    <property type="match status" value="1"/>
</dbReference>
<dbReference type="AlphaFoldDB" id="A0AA46WY91"/>
<name>A0AA46WY91_RHORH</name>
<dbReference type="PANTHER" id="PTHR30466">
    <property type="entry name" value="FLAVIN REDUCTASE"/>
    <property type="match status" value="1"/>
</dbReference>
<evidence type="ECO:0000256" key="2">
    <source>
        <dbReference type="ARBA" id="ARBA00023002"/>
    </source>
</evidence>
<dbReference type="InterPro" id="IPR002563">
    <property type="entry name" value="Flavin_Rdtase-like_dom"/>
</dbReference>
<dbReference type="RefSeq" id="WP_229581860.1">
    <property type="nucleotide sequence ID" value="NZ_CP083974.1"/>
</dbReference>
<dbReference type="PANTHER" id="PTHR30466:SF11">
    <property type="entry name" value="FLAVIN-DEPENDENT MONOOXYGENASE, REDUCTASE SUBUNIT HSAB"/>
    <property type="match status" value="1"/>
</dbReference>
<gene>
    <name evidence="4" type="ORF">KUM34_008290</name>
</gene>
<organism evidence="4 5">
    <name type="scientific">Rhodococcus rhodochrous</name>
    <dbReference type="NCBI Taxonomy" id="1829"/>
    <lineage>
        <taxon>Bacteria</taxon>
        <taxon>Bacillati</taxon>
        <taxon>Actinomycetota</taxon>
        <taxon>Actinomycetes</taxon>
        <taxon>Mycobacteriales</taxon>
        <taxon>Nocardiaceae</taxon>
        <taxon>Rhodococcus</taxon>
    </lineage>
</organism>
<dbReference type="EMBL" id="CP083974">
    <property type="protein sequence ID" value="UZF46654.1"/>
    <property type="molecule type" value="Genomic_DNA"/>
</dbReference>
<comment type="similarity">
    <text evidence="1">Belongs to the non-flavoprotein flavin reductase family.</text>
</comment>
<reference evidence="4 5" key="1">
    <citation type="journal article" date="2021" name="Front. Microbiol.">
        <title>Bacterial Transformation of Aromatic Monomers in Softwood Black Liquor.</title>
        <authorList>
            <person name="Navas L.E."/>
            <person name="Dexter G."/>
            <person name="Liu J."/>
            <person name="Levy-Booth D."/>
            <person name="Cho M."/>
            <person name="Jang S.K."/>
            <person name="Mansfield S.D."/>
            <person name="Renneckar S."/>
            <person name="Mohn W.W."/>
            <person name="Eltis L.D."/>
        </authorList>
    </citation>
    <scope>NUCLEOTIDE SEQUENCE [LARGE SCALE GENOMIC DNA]</scope>
    <source>
        <strain evidence="4 5">GD02</strain>
    </source>
</reference>
<accession>A0AA46WY91</accession>
<dbReference type="Gene3D" id="2.30.110.10">
    <property type="entry name" value="Electron Transport, Fmn-binding Protein, Chain A"/>
    <property type="match status" value="1"/>
</dbReference>
<dbReference type="InterPro" id="IPR012349">
    <property type="entry name" value="Split_barrel_FMN-bd"/>
</dbReference>
<sequence>MMTTPTLDGATLRRAFGHVPAGVVAICADTGTERLGMAASTFVPVSLDPPLVAFCVQNTSTTWPKLAAQPRLGISVLSSEHDRAARVLAAKDGDRFAGIGTETRDGGALFVEGCGVRMDVSVEQQVPAGDHAIVVLRVHELHCEEAESTVEPIVFHRSAFRKLVAS</sequence>